<dbReference type="Proteomes" id="UP001294570">
    <property type="component" value="Unassembled WGS sequence"/>
</dbReference>
<feature type="domain" description="ABC-type transport auxiliary lipoprotein component" evidence="3">
    <location>
        <begin position="33"/>
        <end position="188"/>
    </location>
</feature>
<accession>A0ABU5GTN2</accession>
<name>A0ABU5GTN2_9GAMM</name>
<sequence>MNYLKRLPLAMTVLGALTLGTVGCSVAPPAQLYQLQQPVMEKVNLNSSATVLLGPLNIADYLQRESLLQRNTDGSLIISTEARWAGNLEDEIGHFLLRQISAELGTSRISLYPDRIGMKAQAQVVLSISRLDSGVEQPAVLEAQWRVLDGEGVLRKSQLTSLEQSHNGSVGDQVRAQSELLAQLSKQLGQALQETVPNQPSKRQARNKVSTISENEAQVQPEQESIKMPKVEFEFEREPEVYRF</sequence>
<keyword evidence="2" id="KW-0732">Signal</keyword>
<evidence type="ECO:0000256" key="2">
    <source>
        <dbReference type="SAM" id="SignalP"/>
    </source>
</evidence>
<proteinExistence type="predicted"/>
<comment type="caution">
    <text evidence="4">The sequence shown here is derived from an EMBL/GenBank/DDBJ whole genome shotgun (WGS) entry which is preliminary data.</text>
</comment>
<feature type="region of interest" description="Disordered" evidence="1">
    <location>
        <begin position="193"/>
        <end position="225"/>
    </location>
</feature>
<dbReference type="Gene3D" id="3.40.50.10610">
    <property type="entry name" value="ABC-type transport auxiliary lipoprotein component"/>
    <property type="match status" value="1"/>
</dbReference>
<reference evidence="4 5" key="1">
    <citation type="submission" date="2023-12" db="EMBL/GenBank/DDBJ databases">
        <title>Denitrificimonas halotolerans sp. nov.,a novel species isolated from landfill leachate.</title>
        <authorList>
            <person name="Wang S."/>
        </authorList>
    </citation>
    <scope>NUCLEOTIDE SEQUENCE [LARGE SCALE GENOMIC DNA]</scope>
    <source>
        <strain evidence="4 5">JX-1</strain>
    </source>
</reference>
<feature type="signal peptide" evidence="2">
    <location>
        <begin position="1"/>
        <end position="27"/>
    </location>
</feature>
<evidence type="ECO:0000256" key="1">
    <source>
        <dbReference type="SAM" id="MobiDB-lite"/>
    </source>
</evidence>
<dbReference type="InterPro" id="IPR005586">
    <property type="entry name" value="ABC_trans_aux"/>
</dbReference>
<keyword evidence="5" id="KW-1185">Reference proteome</keyword>
<gene>
    <name evidence="4" type="ORF">TOI97_10855</name>
</gene>
<dbReference type="EMBL" id="JAXIVU010000017">
    <property type="protein sequence ID" value="MDY7220060.1"/>
    <property type="molecule type" value="Genomic_DNA"/>
</dbReference>
<evidence type="ECO:0000259" key="3">
    <source>
        <dbReference type="Pfam" id="PF03886"/>
    </source>
</evidence>
<dbReference type="Pfam" id="PF03886">
    <property type="entry name" value="ABC_trans_aux"/>
    <property type="match status" value="1"/>
</dbReference>
<protein>
    <submittedName>
        <fullName evidence="4">ABC-type transport auxiliary lipoprotein family protein</fullName>
    </submittedName>
</protein>
<evidence type="ECO:0000313" key="4">
    <source>
        <dbReference type="EMBL" id="MDY7220060.1"/>
    </source>
</evidence>
<organism evidence="4 5">
    <name type="scientific">Denitrificimonas halotolerans</name>
    <dbReference type="NCBI Taxonomy" id="3098930"/>
    <lineage>
        <taxon>Bacteria</taxon>
        <taxon>Pseudomonadati</taxon>
        <taxon>Pseudomonadota</taxon>
        <taxon>Gammaproteobacteria</taxon>
        <taxon>Pseudomonadales</taxon>
        <taxon>Pseudomonadaceae</taxon>
        <taxon>Denitrificimonas</taxon>
    </lineage>
</organism>
<feature type="compositionally biased region" description="Polar residues" evidence="1">
    <location>
        <begin position="193"/>
        <end position="223"/>
    </location>
</feature>
<dbReference type="SUPFAM" id="SSF159594">
    <property type="entry name" value="XCC0632-like"/>
    <property type="match status" value="1"/>
</dbReference>
<keyword evidence="4" id="KW-0449">Lipoprotein</keyword>
<evidence type="ECO:0000313" key="5">
    <source>
        <dbReference type="Proteomes" id="UP001294570"/>
    </source>
</evidence>
<dbReference type="PROSITE" id="PS51257">
    <property type="entry name" value="PROKAR_LIPOPROTEIN"/>
    <property type="match status" value="1"/>
</dbReference>
<dbReference type="RefSeq" id="WP_321554144.1">
    <property type="nucleotide sequence ID" value="NZ_JAXIVU010000017.1"/>
</dbReference>
<feature type="chain" id="PRO_5046433483" evidence="2">
    <location>
        <begin position="28"/>
        <end position="244"/>
    </location>
</feature>